<dbReference type="EMBL" id="JAOVZB010000001">
    <property type="protein sequence ID" value="MCV2401306.1"/>
    <property type="molecule type" value="Genomic_DNA"/>
</dbReference>
<name>A0ABT2YN38_9GAMM</name>
<sequence length="281" mass="28551">MKAIKLASVFAVSAVAAAVSTSTIAADAVISGEAGIEYTTTDTVDSVDGTDLSEIELSVDTGVVYAELEIAGTSSDEDVDIGLEKIYVTQGAVSFGRFDGSVSTGAFMGSLDEQLGGVDLTTSGDTDDAGVRYKVTPEFTVALEATDSTTTEDSDIGVAASYVTSFDAIKVGISGGSVGDANAVNVGFSTTAGPLTISLDYGVGASGATGSTDVEKMTSTASFAATEELTFALELANNMESKKTGTYFIAEYAVGDLTYYLKNFAGDLNTDSTSVGVTASF</sequence>
<reference evidence="2 3" key="1">
    <citation type="submission" date="2022-10" db="EMBL/GenBank/DDBJ databases">
        <title>Marinomonas transparenta sp. nov. and Marinomonas sargassi sp. nov., isolated from marine alga (Sargassum natans (L.) Gaillon).</title>
        <authorList>
            <person name="Wang Y."/>
        </authorList>
    </citation>
    <scope>NUCLEOTIDE SEQUENCE [LARGE SCALE GENOMIC DNA]</scope>
    <source>
        <strain evidence="2 3">C2222</strain>
    </source>
</reference>
<evidence type="ECO:0000313" key="3">
    <source>
        <dbReference type="Proteomes" id="UP001209713"/>
    </source>
</evidence>
<keyword evidence="3" id="KW-1185">Reference proteome</keyword>
<organism evidence="2 3">
    <name type="scientific">Marinomonas sargassi</name>
    <dbReference type="NCBI Taxonomy" id="2984494"/>
    <lineage>
        <taxon>Bacteria</taxon>
        <taxon>Pseudomonadati</taxon>
        <taxon>Pseudomonadota</taxon>
        <taxon>Gammaproteobacteria</taxon>
        <taxon>Oceanospirillales</taxon>
        <taxon>Oceanospirillaceae</taxon>
        <taxon>Marinomonas</taxon>
    </lineage>
</organism>
<dbReference type="SUPFAM" id="SSF56935">
    <property type="entry name" value="Porins"/>
    <property type="match status" value="1"/>
</dbReference>
<evidence type="ECO:0000256" key="1">
    <source>
        <dbReference type="SAM" id="SignalP"/>
    </source>
</evidence>
<protein>
    <recommendedName>
        <fullName evidence="4">Porin domain-containing protein</fullName>
    </recommendedName>
</protein>
<proteinExistence type="predicted"/>
<accession>A0ABT2YN38</accession>
<dbReference type="RefSeq" id="WP_263528690.1">
    <property type="nucleotide sequence ID" value="NZ_JAOVZB010000001.1"/>
</dbReference>
<evidence type="ECO:0008006" key="4">
    <source>
        <dbReference type="Google" id="ProtNLM"/>
    </source>
</evidence>
<dbReference type="Proteomes" id="UP001209713">
    <property type="component" value="Unassembled WGS sequence"/>
</dbReference>
<comment type="caution">
    <text evidence="2">The sequence shown here is derived from an EMBL/GenBank/DDBJ whole genome shotgun (WGS) entry which is preliminary data.</text>
</comment>
<feature type="signal peptide" evidence="1">
    <location>
        <begin position="1"/>
        <end position="25"/>
    </location>
</feature>
<feature type="chain" id="PRO_5046742387" description="Porin domain-containing protein" evidence="1">
    <location>
        <begin position="26"/>
        <end position="281"/>
    </location>
</feature>
<gene>
    <name evidence="2" type="ORF">OFY17_00290</name>
</gene>
<evidence type="ECO:0000313" key="2">
    <source>
        <dbReference type="EMBL" id="MCV2401306.1"/>
    </source>
</evidence>
<keyword evidence="1" id="KW-0732">Signal</keyword>